<protein>
    <recommendedName>
        <fullName evidence="1">Phage terminase large subunit GpA ATPase domain-containing protein</fullName>
    </recommendedName>
</protein>
<dbReference type="EMBL" id="LAZR01014588">
    <property type="protein sequence ID" value="KKM16841.1"/>
    <property type="molecule type" value="Genomic_DNA"/>
</dbReference>
<accession>A0A0F9HNG5</accession>
<gene>
    <name evidence="2" type="ORF">LCGC14_1681780</name>
</gene>
<dbReference type="Pfam" id="PF05876">
    <property type="entry name" value="GpA_ATPase"/>
    <property type="match status" value="1"/>
</dbReference>
<organism evidence="2">
    <name type="scientific">marine sediment metagenome</name>
    <dbReference type="NCBI Taxonomy" id="412755"/>
    <lineage>
        <taxon>unclassified sequences</taxon>
        <taxon>metagenomes</taxon>
        <taxon>ecological metagenomes</taxon>
    </lineage>
</organism>
<dbReference type="InterPro" id="IPR027417">
    <property type="entry name" value="P-loop_NTPase"/>
</dbReference>
<evidence type="ECO:0000259" key="1">
    <source>
        <dbReference type="Pfam" id="PF05876"/>
    </source>
</evidence>
<sequence length="622" mass="71204">MVVKQSHSTVEKWFESIKVEVLKIDPVAFAENFLTIDGLPLRLGGGTGWKFLADVYRYVATKALGPEGKPVVCVKARQVGATTMAAALELYFCTSDLFGTSPQKPPIRILHCFPALSLVQKFAKDKLSTMIRTSKDNYIIKHALSHNEETGKRRMDVPDDTLTEKQFKNENKLWVDSSANDAQRLQGMSVDCIFYDEVQRMNQDDIGNSKRTLTAARYGPKGQGIQMYFGTPLQRGSDFYKMWEASDKRFYHLRCSACKEYFKLYEPGSDSWEEIWLYANIVKCPHCEHEQDKIEAVENGKWVPSQIVMSNGEEPQYIGFHFNQLLIPYFDKEAIIREKPGIHATNSERIWKNEILGEFYSGSELPMSEEEIYQYCRNINKRISYGVPSVSKNINPKVIVPYQSPTFMGIDWGGKNDDLNSTIGKSYSSVVIISADRSGVLQIENAFKLKDNSWNHKKAIVNEMYRRFNIMLTVADLGYGSDIVPELQREYGGRIIGCLNSGSLINPVKYDPEELRMIVNHHTILEEIFGNMRKSKVLFPWKSYEQIHWLIEHFCSMEKEQRTFQGRVITRYVKGTGPNDGLSAFMYAYLAYKFYLTQGFKVKNHQINAKSNGPILAYLPGI</sequence>
<dbReference type="GO" id="GO:0016887">
    <property type="term" value="F:ATP hydrolysis activity"/>
    <property type="evidence" value="ECO:0007669"/>
    <property type="project" value="InterPro"/>
</dbReference>
<dbReference type="AlphaFoldDB" id="A0A0F9HNG5"/>
<reference evidence="2" key="1">
    <citation type="journal article" date="2015" name="Nature">
        <title>Complex archaea that bridge the gap between prokaryotes and eukaryotes.</title>
        <authorList>
            <person name="Spang A."/>
            <person name="Saw J.H."/>
            <person name="Jorgensen S.L."/>
            <person name="Zaremba-Niedzwiedzka K."/>
            <person name="Martijn J."/>
            <person name="Lind A.E."/>
            <person name="van Eijk R."/>
            <person name="Schleper C."/>
            <person name="Guy L."/>
            <person name="Ettema T.J."/>
        </authorList>
    </citation>
    <scope>NUCLEOTIDE SEQUENCE</scope>
</reference>
<dbReference type="InterPro" id="IPR046453">
    <property type="entry name" value="GpA_ATPase"/>
</dbReference>
<name>A0A0F9HNG5_9ZZZZ</name>
<evidence type="ECO:0000313" key="2">
    <source>
        <dbReference type="EMBL" id="KKM16841.1"/>
    </source>
</evidence>
<proteinExistence type="predicted"/>
<comment type="caution">
    <text evidence="2">The sequence shown here is derived from an EMBL/GenBank/DDBJ whole genome shotgun (WGS) entry which is preliminary data.</text>
</comment>
<dbReference type="Gene3D" id="3.40.50.300">
    <property type="entry name" value="P-loop containing nucleotide triphosphate hydrolases"/>
    <property type="match status" value="1"/>
</dbReference>
<feature type="domain" description="Phage terminase large subunit GpA ATPase" evidence="1">
    <location>
        <begin position="69"/>
        <end position="302"/>
    </location>
</feature>